<dbReference type="GO" id="GO:0046872">
    <property type="term" value="F:metal ion binding"/>
    <property type="evidence" value="ECO:0007669"/>
    <property type="project" value="UniProtKB-KW"/>
</dbReference>
<evidence type="ECO:0000313" key="7">
    <source>
        <dbReference type="EMBL" id="QEH38431.1"/>
    </source>
</evidence>
<accession>A0A5B9WEQ6</accession>
<evidence type="ECO:0000259" key="6">
    <source>
        <dbReference type="PROSITE" id="PS51007"/>
    </source>
</evidence>
<dbReference type="Proteomes" id="UP000324233">
    <property type="component" value="Chromosome"/>
</dbReference>
<dbReference type="Pfam" id="PF07583">
    <property type="entry name" value="PSCyt2"/>
    <property type="match status" value="1"/>
</dbReference>
<dbReference type="EMBL" id="CP042997">
    <property type="protein sequence ID" value="QEH38431.1"/>
    <property type="molecule type" value="Genomic_DNA"/>
</dbReference>
<feature type="domain" description="Cytochrome c" evidence="6">
    <location>
        <begin position="29"/>
        <end position="221"/>
    </location>
</feature>
<proteinExistence type="predicted"/>
<dbReference type="InterPro" id="IPR022655">
    <property type="entry name" value="DUF1553"/>
</dbReference>
<dbReference type="Pfam" id="PF07635">
    <property type="entry name" value="PSCyt1"/>
    <property type="match status" value="1"/>
</dbReference>
<dbReference type="Pfam" id="PF07587">
    <property type="entry name" value="PSD1"/>
    <property type="match status" value="1"/>
</dbReference>
<organism evidence="7 8">
    <name type="scientific">Aquisphaera giovannonii</name>
    <dbReference type="NCBI Taxonomy" id="406548"/>
    <lineage>
        <taxon>Bacteria</taxon>
        <taxon>Pseudomonadati</taxon>
        <taxon>Planctomycetota</taxon>
        <taxon>Planctomycetia</taxon>
        <taxon>Isosphaerales</taxon>
        <taxon>Isosphaeraceae</taxon>
        <taxon>Aquisphaera</taxon>
    </lineage>
</organism>
<evidence type="ECO:0000313" key="8">
    <source>
        <dbReference type="Proteomes" id="UP000324233"/>
    </source>
</evidence>
<dbReference type="GO" id="GO:0009055">
    <property type="term" value="F:electron transfer activity"/>
    <property type="evidence" value="ECO:0007669"/>
    <property type="project" value="InterPro"/>
</dbReference>
<keyword evidence="1 4" id="KW-0349">Heme</keyword>
<keyword evidence="2 4" id="KW-0479">Metal-binding</keyword>
<dbReference type="GO" id="GO:0020037">
    <property type="term" value="F:heme binding"/>
    <property type="evidence" value="ECO:0007669"/>
    <property type="project" value="InterPro"/>
</dbReference>
<evidence type="ECO:0000256" key="5">
    <source>
        <dbReference type="SAM" id="MobiDB-lite"/>
    </source>
</evidence>
<protein>
    <submittedName>
        <fullName evidence="7">Planctomycete cytochrome C</fullName>
    </submittedName>
</protein>
<keyword evidence="8" id="KW-1185">Reference proteome</keyword>
<dbReference type="InterPro" id="IPR009056">
    <property type="entry name" value="Cyt_c-like_dom"/>
</dbReference>
<evidence type="ECO:0000256" key="2">
    <source>
        <dbReference type="ARBA" id="ARBA00022723"/>
    </source>
</evidence>
<dbReference type="PANTHER" id="PTHR35889:SF3">
    <property type="entry name" value="F-BOX DOMAIN-CONTAINING PROTEIN"/>
    <property type="match status" value="1"/>
</dbReference>
<dbReference type="InterPro" id="IPR011429">
    <property type="entry name" value="Cyt_c_Planctomycete-type"/>
</dbReference>
<feature type="compositionally biased region" description="Basic and acidic residues" evidence="5">
    <location>
        <begin position="415"/>
        <end position="431"/>
    </location>
</feature>
<sequence length="953" mass="102923">MRRSIGVAIVLAGFPVASPAGEPAADEAARLREGRAVLAGSCVSCHNADQKKGKLDLSRLATALAGGESGPAIVPGKSAESLLVEKVEAGEMPPKGRLDPAQARALRAWIDAGASYPAEPLAPPRAGADWWSLRPIRRPGPPMPVAADAGLARNPIDLFLLAELRRKGIDPAPEADRRDLIRRLSFDLIGLPPAPEEVARFVADRDPMAYERLVDRLLASPQYGERWARHWLDVVRFGESEGYETNMPRFNAWPYRDYVIRALNRDTPFPRFVLEHLAGDALGDDPGDASAGGDWLTRAATGFLVGGTHDIVGNQTIEGMKQQRADDLDDIITATSTAFLGLTANCARCHDHKFDPITQRDYYGLQAVFAGVQHASRQVEAPDAAARREAAARIGRELAAIDRRLDEVEPLAMAGEDRDREAAGSDEAPRERRPRSPVRPLRNVERFRPRPARMVRFTVLATNTGSEPCVDEVEVMSAGESPRNVALAAAGGRASASSEYPDAAIHKVPHLNDGLVGNEHSWISREPGRGSFTIEWPRAAVVDRVIWSRDRNGAYADRLATAYRVEVAESPGAWQVVASSADRAPAGDPAAVAAAGQDDAGRARRAELLATQASLRARLAELGPTVSVYAGAFAEPGPTHLLRRGDPMQPGAEVPPSGLAAVRPSLTIPADAPEKGRRLALARWIGDPANPLPARVMVNRLWLHHFGQGIVSTPSDFGFNGGPPSHPELLDWLASRYIDGGWRLKPIHRLIVTSAAYRRSGRADAKALAIDAGNRLLWRMPPRRLEAEPLRDAILACSGRLDPAMGGPGYNIWEKNTNYVAVYRPRATLGADAFRRMIYQFKPRSQEDPTFGAFDCPGAALVTPKRNSSTTALQALNLLNSGFVADQAASFAGRLRREAGESPGAQARRGFLLALGREPSAGELLAAESLVRDHGAAALCRALYNANEFVFVP</sequence>
<evidence type="ECO:0000256" key="4">
    <source>
        <dbReference type="PROSITE-ProRule" id="PRU00433"/>
    </source>
</evidence>
<dbReference type="OrthoDB" id="127107at2"/>
<reference evidence="7 8" key="1">
    <citation type="submission" date="2019-08" db="EMBL/GenBank/DDBJ databases">
        <title>Deep-cultivation of Planctomycetes and their phenomic and genomic characterization uncovers novel biology.</title>
        <authorList>
            <person name="Wiegand S."/>
            <person name="Jogler M."/>
            <person name="Boedeker C."/>
            <person name="Pinto D."/>
            <person name="Vollmers J."/>
            <person name="Rivas-Marin E."/>
            <person name="Kohn T."/>
            <person name="Peeters S.H."/>
            <person name="Heuer A."/>
            <person name="Rast P."/>
            <person name="Oberbeckmann S."/>
            <person name="Bunk B."/>
            <person name="Jeske O."/>
            <person name="Meyerdierks A."/>
            <person name="Storesund J.E."/>
            <person name="Kallscheuer N."/>
            <person name="Luecker S."/>
            <person name="Lage O.M."/>
            <person name="Pohl T."/>
            <person name="Merkel B.J."/>
            <person name="Hornburger P."/>
            <person name="Mueller R.-W."/>
            <person name="Bruemmer F."/>
            <person name="Labrenz M."/>
            <person name="Spormann A.M."/>
            <person name="Op den Camp H."/>
            <person name="Overmann J."/>
            <person name="Amann R."/>
            <person name="Jetten M.S.M."/>
            <person name="Mascher T."/>
            <person name="Medema M.H."/>
            <person name="Devos D.P."/>
            <person name="Kaster A.-K."/>
            <person name="Ovreas L."/>
            <person name="Rohde M."/>
            <person name="Galperin M.Y."/>
            <person name="Jogler C."/>
        </authorList>
    </citation>
    <scope>NUCLEOTIDE SEQUENCE [LARGE SCALE GENOMIC DNA]</scope>
    <source>
        <strain evidence="7 8">OJF2</strain>
    </source>
</reference>
<dbReference type="InterPro" id="IPR011444">
    <property type="entry name" value="DUF1549"/>
</dbReference>
<name>A0A5B9WEQ6_9BACT</name>
<dbReference type="PROSITE" id="PS51007">
    <property type="entry name" value="CYTC"/>
    <property type="match status" value="1"/>
</dbReference>
<dbReference type="InterPro" id="IPR036909">
    <property type="entry name" value="Cyt_c-like_dom_sf"/>
</dbReference>
<dbReference type="RefSeq" id="WP_148597871.1">
    <property type="nucleotide sequence ID" value="NZ_CP042997.1"/>
</dbReference>
<keyword evidence="3 4" id="KW-0408">Iron</keyword>
<dbReference type="AlphaFoldDB" id="A0A5B9WEQ6"/>
<dbReference type="SUPFAM" id="SSF46626">
    <property type="entry name" value="Cytochrome c"/>
    <property type="match status" value="1"/>
</dbReference>
<feature type="region of interest" description="Disordered" evidence="5">
    <location>
        <begin position="410"/>
        <end position="441"/>
    </location>
</feature>
<dbReference type="KEGG" id="agv:OJF2_70320"/>
<dbReference type="Gene3D" id="1.10.760.10">
    <property type="entry name" value="Cytochrome c-like domain"/>
    <property type="match status" value="1"/>
</dbReference>
<evidence type="ECO:0000256" key="3">
    <source>
        <dbReference type="ARBA" id="ARBA00023004"/>
    </source>
</evidence>
<evidence type="ECO:0000256" key="1">
    <source>
        <dbReference type="ARBA" id="ARBA00022617"/>
    </source>
</evidence>
<gene>
    <name evidence="7" type="ORF">OJF2_70320</name>
</gene>
<dbReference type="PANTHER" id="PTHR35889">
    <property type="entry name" value="CYCLOINULO-OLIGOSACCHARIDE FRUCTANOTRANSFERASE-RELATED"/>
    <property type="match status" value="1"/>
</dbReference>